<evidence type="ECO:0000256" key="7">
    <source>
        <dbReference type="ARBA" id="ARBA00022898"/>
    </source>
</evidence>
<sequence length="391" mass="41643">MRRIYLDHNASTPIAAPVARVMQDLIRDAFGNPSSPHWAGRPARAAVETGRRQVAELLGCAPEEIVFTSGGSEANNLALKGLYFARRPTRAQIITTAVEHPAITEPCRFLESLGVRIVRLPVDPTGRIDPEDLRCAITTDTLLVSVMHANNEVGSVQPIAECAAIAREHGVPFHTDAAQSVGKIATRVDDLGVDLLSVAGHKFQAPKGVGALYLRTGTALEPLIHGAGHERGLRAGTESALLAAALGAAAELARDLEPIERVRELRDRLRDSLAAAMGERVVFHGARDAMLPNTLSVSFAGVTGSEVLAALDGVAASTGSACHSGVIELSPVLRAMGVPPEIGQGTVRFSLGRDTTDDEITEVAERLIREPWKTRHAGELRNRPDGRTAVR</sequence>
<evidence type="ECO:0000259" key="14">
    <source>
        <dbReference type="Pfam" id="PF00266"/>
    </source>
</evidence>
<dbReference type="GO" id="GO:0046872">
    <property type="term" value="F:metal ion binding"/>
    <property type="evidence" value="ECO:0007669"/>
    <property type="project" value="UniProtKB-KW"/>
</dbReference>
<evidence type="ECO:0000256" key="9">
    <source>
        <dbReference type="ARBA" id="ARBA00023014"/>
    </source>
</evidence>
<evidence type="ECO:0000313" key="16">
    <source>
        <dbReference type="Proteomes" id="UP000005289"/>
    </source>
</evidence>
<evidence type="ECO:0000256" key="2">
    <source>
        <dbReference type="ARBA" id="ARBA00003120"/>
    </source>
</evidence>
<dbReference type="AlphaFoldDB" id="W0DRL3"/>
<comment type="catalytic activity">
    <reaction evidence="12">
        <text>(sulfur carrier)-H + L-cysteine = (sulfur carrier)-SH + L-alanine</text>
        <dbReference type="Rhea" id="RHEA:43892"/>
        <dbReference type="Rhea" id="RHEA-COMP:14737"/>
        <dbReference type="Rhea" id="RHEA-COMP:14739"/>
        <dbReference type="ChEBI" id="CHEBI:29917"/>
        <dbReference type="ChEBI" id="CHEBI:35235"/>
        <dbReference type="ChEBI" id="CHEBI:57972"/>
        <dbReference type="ChEBI" id="CHEBI:64428"/>
        <dbReference type="EC" id="2.8.1.7"/>
    </reaction>
</comment>
<dbReference type="InterPro" id="IPR015422">
    <property type="entry name" value="PyrdxlP-dep_Trfase_small"/>
</dbReference>
<keyword evidence="9" id="KW-0411">Iron-sulfur</keyword>
<gene>
    <name evidence="15" type="ORF">THITH_16475</name>
</gene>
<keyword evidence="5" id="KW-0808">Transferase</keyword>
<dbReference type="GO" id="GO:0031071">
    <property type="term" value="F:cysteine desulfurase activity"/>
    <property type="evidence" value="ECO:0007669"/>
    <property type="project" value="UniProtKB-EC"/>
</dbReference>
<dbReference type="InterPro" id="IPR015424">
    <property type="entry name" value="PyrdxlP-dep_Trfase"/>
</dbReference>
<dbReference type="PROSITE" id="PS00595">
    <property type="entry name" value="AA_TRANSFER_CLASS_5"/>
    <property type="match status" value="1"/>
</dbReference>
<organism evidence="15 16">
    <name type="scientific">Thioalkalivibrio paradoxus ARh 1</name>
    <dbReference type="NCBI Taxonomy" id="713585"/>
    <lineage>
        <taxon>Bacteria</taxon>
        <taxon>Pseudomonadati</taxon>
        <taxon>Pseudomonadota</taxon>
        <taxon>Gammaproteobacteria</taxon>
        <taxon>Chromatiales</taxon>
        <taxon>Ectothiorhodospiraceae</taxon>
        <taxon>Thioalkalivibrio</taxon>
    </lineage>
</organism>
<keyword evidence="16" id="KW-1185">Reference proteome</keyword>
<dbReference type="InterPro" id="IPR015421">
    <property type="entry name" value="PyrdxlP-dep_Trfase_major"/>
</dbReference>
<evidence type="ECO:0000256" key="12">
    <source>
        <dbReference type="ARBA" id="ARBA00050776"/>
    </source>
</evidence>
<dbReference type="Proteomes" id="UP000005289">
    <property type="component" value="Chromosome"/>
</dbReference>
<dbReference type="EMBL" id="CP007029">
    <property type="protein sequence ID" value="AHE99623.1"/>
    <property type="molecule type" value="Genomic_DNA"/>
</dbReference>
<keyword evidence="8" id="KW-0408">Iron</keyword>
<dbReference type="PIRSF" id="PIRSF005572">
    <property type="entry name" value="NifS"/>
    <property type="match status" value="1"/>
</dbReference>
<reference evidence="15 16" key="1">
    <citation type="submission" date="2013-12" db="EMBL/GenBank/DDBJ databases">
        <authorList>
            <consortium name="DOE Joint Genome Institute"/>
            <person name="Muyzer G."/>
            <person name="Huntemann M."/>
            <person name="Han J."/>
            <person name="Chen A."/>
            <person name="Kyrpides N."/>
            <person name="Mavromatis K."/>
            <person name="Markowitz V."/>
            <person name="Palaniappan K."/>
            <person name="Ivanova N."/>
            <person name="Schaumberg A."/>
            <person name="Pati A."/>
            <person name="Liolios K."/>
            <person name="Nordberg H.P."/>
            <person name="Cantor M.N."/>
            <person name="Hua S.X."/>
            <person name="Woyke T."/>
        </authorList>
    </citation>
    <scope>NUCLEOTIDE SEQUENCE [LARGE SCALE GENOMIC DNA]</scope>
    <source>
        <strain evidence="15 16">ARh 1</strain>
    </source>
</reference>
<comment type="function">
    <text evidence="2">Catalyzes the removal of elemental sulfur atoms from cysteine to produce alanine. Seems to participate in the biosynthesis of the nitrogenase metalloclusters by providing the inorganic sulfur required for the Fe-S core formation.</text>
</comment>
<proteinExistence type="inferred from homology"/>
<dbReference type="InterPro" id="IPR016454">
    <property type="entry name" value="Cysteine_dSase"/>
</dbReference>
<evidence type="ECO:0000256" key="11">
    <source>
        <dbReference type="ARBA" id="ARBA00031911"/>
    </source>
</evidence>
<dbReference type="STRING" id="713585.THITH_16475"/>
<evidence type="ECO:0000256" key="10">
    <source>
        <dbReference type="ARBA" id="ARBA00023231"/>
    </source>
</evidence>
<dbReference type="Gene3D" id="3.40.640.10">
    <property type="entry name" value="Type I PLP-dependent aspartate aminotransferase-like (Major domain)"/>
    <property type="match status" value="1"/>
</dbReference>
<keyword evidence="7" id="KW-0663">Pyridoxal phosphate</keyword>
<evidence type="ECO:0000256" key="6">
    <source>
        <dbReference type="ARBA" id="ARBA00022723"/>
    </source>
</evidence>
<dbReference type="KEGG" id="tti:THITH_16475"/>
<dbReference type="InterPro" id="IPR020578">
    <property type="entry name" value="Aminotrans_V_PyrdxlP_BS"/>
</dbReference>
<keyword evidence="10" id="KW-0535">Nitrogen fixation</keyword>
<dbReference type="HOGENOM" id="CLU_003433_0_0_6"/>
<feature type="domain" description="Aminotransferase class V" evidence="14">
    <location>
        <begin position="4"/>
        <end position="362"/>
    </location>
</feature>
<evidence type="ECO:0000256" key="8">
    <source>
        <dbReference type="ARBA" id="ARBA00023004"/>
    </source>
</evidence>
<comment type="cofactor">
    <cofactor evidence="1 13">
        <name>pyridoxal 5'-phosphate</name>
        <dbReference type="ChEBI" id="CHEBI:597326"/>
    </cofactor>
</comment>
<dbReference type="PANTHER" id="PTHR11601">
    <property type="entry name" value="CYSTEINE DESULFURYLASE FAMILY MEMBER"/>
    <property type="match status" value="1"/>
</dbReference>
<accession>W0DRL3</accession>
<evidence type="ECO:0000256" key="5">
    <source>
        <dbReference type="ARBA" id="ARBA00022679"/>
    </source>
</evidence>
<dbReference type="PANTHER" id="PTHR11601:SF34">
    <property type="entry name" value="CYSTEINE DESULFURASE"/>
    <property type="match status" value="1"/>
</dbReference>
<keyword evidence="6" id="KW-0479">Metal-binding</keyword>
<evidence type="ECO:0000256" key="13">
    <source>
        <dbReference type="RuleBase" id="RU004504"/>
    </source>
</evidence>
<evidence type="ECO:0000256" key="3">
    <source>
        <dbReference type="ARBA" id="ARBA00006490"/>
    </source>
</evidence>
<dbReference type="OrthoDB" id="9808002at2"/>
<dbReference type="Pfam" id="PF00266">
    <property type="entry name" value="Aminotran_5"/>
    <property type="match status" value="1"/>
</dbReference>
<dbReference type="InterPro" id="IPR000192">
    <property type="entry name" value="Aminotrans_V_dom"/>
</dbReference>
<evidence type="ECO:0000313" key="15">
    <source>
        <dbReference type="EMBL" id="AHE99623.1"/>
    </source>
</evidence>
<dbReference type="GO" id="GO:0051536">
    <property type="term" value="F:iron-sulfur cluster binding"/>
    <property type="evidence" value="ECO:0007669"/>
    <property type="project" value="UniProtKB-KW"/>
</dbReference>
<dbReference type="Gene3D" id="3.90.1150.10">
    <property type="entry name" value="Aspartate Aminotransferase, domain 1"/>
    <property type="match status" value="1"/>
</dbReference>
<dbReference type="SUPFAM" id="SSF53383">
    <property type="entry name" value="PLP-dependent transferases"/>
    <property type="match status" value="1"/>
</dbReference>
<evidence type="ECO:0000256" key="4">
    <source>
        <dbReference type="ARBA" id="ARBA00012239"/>
    </source>
</evidence>
<evidence type="ECO:0000256" key="1">
    <source>
        <dbReference type="ARBA" id="ARBA00001933"/>
    </source>
</evidence>
<protein>
    <recommendedName>
        <fullName evidence="4">cysteine desulfurase</fullName>
        <ecNumber evidence="4">2.8.1.7</ecNumber>
    </recommendedName>
    <alternativeName>
        <fullName evidence="11">Nitrogenase metalloclusters biosynthesis protein NifS</fullName>
    </alternativeName>
</protein>
<name>W0DRL3_9GAMM</name>
<dbReference type="FunFam" id="3.40.640.10:FF:000084">
    <property type="entry name" value="IscS-like cysteine desulfurase"/>
    <property type="match status" value="1"/>
</dbReference>
<comment type="similarity">
    <text evidence="3">Belongs to the class-V pyridoxal-phosphate-dependent aminotransferase family. NifS/IscS subfamily.</text>
</comment>
<dbReference type="EC" id="2.8.1.7" evidence="4"/>